<keyword evidence="2" id="KW-0808">Transferase</keyword>
<dbReference type="PANTHER" id="PTHR13069">
    <property type="entry name" value="ALKYLATED DNA REPAIR PROTEIN ALKB HOMOLOG 8"/>
    <property type="match status" value="1"/>
</dbReference>
<dbReference type="PANTHER" id="PTHR13069:SF21">
    <property type="entry name" value="ALKYLATED DNA REPAIR PROTEIN ALKB HOMOLOG 8"/>
    <property type="match status" value="1"/>
</dbReference>
<keyword evidence="5" id="KW-1185">Reference proteome</keyword>
<evidence type="ECO:0000313" key="4">
    <source>
        <dbReference type="EMBL" id="KAH7156791.1"/>
    </source>
</evidence>
<protein>
    <submittedName>
        <fullName evidence="4">S-adenosyl-L-methionine-dependent methyltransferase</fullName>
    </submittedName>
</protein>
<dbReference type="OrthoDB" id="271595at2759"/>
<evidence type="ECO:0000256" key="1">
    <source>
        <dbReference type="ARBA" id="ARBA00022603"/>
    </source>
</evidence>
<evidence type="ECO:0000256" key="3">
    <source>
        <dbReference type="SAM" id="MobiDB-lite"/>
    </source>
</evidence>
<dbReference type="Gene3D" id="3.40.50.150">
    <property type="entry name" value="Vaccinia Virus protein VP39"/>
    <property type="match status" value="1"/>
</dbReference>
<dbReference type="InterPro" id="IPR029063">
    <property type="entry name" value="SAM-dependent_MTases_sf"/>
</dbReference>
<dbReference type="GO" id="GO:0002098">
    <property type="term" value="P:tRNA wobble uridine modification"/>
    <property type="evidence" value="ECO:0007669"/>
    <property type="project" value="TreeGrafter"/>
</dbReference>
<proteinExistence type="predicted"/>
<dbReference type="GO" id="GO:0106335">
    <property type="term" value="F:tRNA (5-carboxymethyluridine(34)-5-O)-methyltransferase activity"/>
    <property type="evidence" value="ECO:0007669"/>
    <property type="project" value="TreeGrafter"/>
</dbReference>
<dbReference type="EMBL" id="JAGMUV010000005">
    <property type="protein sequence ID" value="KAH7156791.1"/>
    <property type="molecule type" value="Genomic_DNA"/>
</dbReference>
<organism evidence="4 5">
    <name type="scientific">Dactylonectria macrodidyma</name>
    <dbReference type="NCBI Taxonomy" id="307937"/>
    <lineage>
        <taxon>Eukaryota</taxon>
        <taxon>Fungi</taxon>
        <taxon>Dikarya</taxon>
        <taxon>Ascomycota</taxon>
        <taxon>Pezizomycotina</taxon>
        <taxon>Sordariomycetes</taxon>
        <taxon>Hypocreomycetidae</taxon>
        <taxon>Hypocreales</taxon>
        <taxon>Nectriaceae</taxon>
        <taxon>Dactylonectria</taxon>
    </lineage>
</organism>
<comment type="caution">
    <text evidence="4">The sequence shown here is derived from an EMBL/GenBank/DDBJ whole genome shotgun (WGS) entry which is preliminary data.</text>
</comment>
<evidence type="ECO:0000256" key="2">
    <source>
        <dbReference type="ARBA" id="ARBA00022679"/>
    </source>
</evidence>
<dbReference type="GO" id="GO:0000049">
    <property type="term" value="F:tRNA binding"/>
    <property type="evidence" value="ECO:0007669"/>
    <property type="project" value="TreeGrafter"/>
</dbReference>
<feature type="compositionally biased region" description="Low complexity" evidence="3">
    <location>
        <begin position="45"/>
        <end position="68"/>
    </location>
</feature>
<dbReference type="InterPro" id="IPR051422">
    <property type="entry name" value="AlkB_tRNA_MeTrf/Diox"/>
</dbReference>
<evidence type="ECO:0000313" key="5">
    <source>
        <dbReference type="Proteomes" id="UP000738349"/>
    </source>
</evidence>
<dbReference type="AlphaFoldDB" id="A0A9P9FBG0"/>
<dbReference type="CDD" id="cd02440">
    <property type="entry name" value="AdoMet_MTases"/>
    <property type="match status" value="1"/>
</dbReference>
<dbReference type="SUPFAM" id="SSF53335">
    <property type="entry name" value="S-adenosyl-L-methionine-dependent methyltransferases"/>
    <property type="match status" value="1"/>
</dbReference>
<feature type="region of interest" description="Disordered" evidence="3">
    <location>
        <begin position="1"/>
        <end position="69"/>
    </location>
</feature>
<reference evidence="4" key="1">
    <citation type="journal article" date="2021" name="Nat. Commun.">
        <title>Genetic determinants of endophytism in the Arabidopsis root mycobiome.</title>
        <authorList>
            <person name="Mesny F."/>
            <person name="Miyauchi S."/>
            <person name="Thiergart T."/>
            <person name="Pickel B."/>
            <person name="Atanasova L."/>
            <person name="Karlsson M."/>
            <person name="Huettel B."/>
            <person name="Barry K.W."/>
            <person name="Haridas S."/>
            <person name="Chen C."/>
            <person name="Bauer D."/>
            <person name="Andreopoulos W."/>
            <person name="Pangilinan J."/>
            <person name="LaButti K."/>
            <person name="Riley R."/>
            <person name="Lipzen A."/>
            <person name="Clum A."/>
            <person name="Drula E."/>
            <person name="Henrissat B."/>
            <person name="Kohler A."/>
            <person name="Grigoriev I.V."/>
            <person name="Martin F.M."/>
            <person name="Hacquard S."/>
        </authorList>
    </citation>
    <scope>NUCLEOTIDE SEQUENCE</scope>
    <source>
        <strain evidence="4">MPI-CAGE-AT-0147</strain>
    </source>
</reference>
<gene>
    <name evidence="4" type="ORF">EDB81DRAFT_787943</name>
</gene>
<name>A0A9P9FBG0_9HYPO</name>
<accession>A0A9P9FBG0</accession>
<keyword evidence="1 4" id="KW-0489">Methyltransferase</keyword>
<dbReference type="Proteomes" id="UP000738349">
    <property type="component" value="Unassembled WGS sequence"/>
</dbReference>
<dbReference type="GO" id="GO:0030488">
    <property type="term" value="P:tRNA methylation"/>
    <property type="evidence" value="ECO:0007669"/>
    <property type="project" value="TreeGrafter"/>
</dbReference>
<sequence>MASGSSAIPAGEADGSSEAPAQSHHQLHQEGGAGERRQGQGGNALGLAGADASSASASSSPAPATAQAETYEATHVHAVYEAIAPHFSSTRHKPWPLVAQFLLAQRPGSIGLDVGCGNGKYLRVNPAIHILGSDRSAALVRLAWEGQRDVKPVHDDAEAGVGPSTEARSGSGQVDVAIADGLALPHRRSAVDFVISIAVIHHLSTPARRREAIAALLECVRPRDGRVLVYVWALEQSSSRRGWDEDSQQDTLVPWVMRKRKGQGPDETFQRYYHLYRKGELEDDAVAAGGVVEDSGYERDNWWVICSRPS</sequence>
<dbReference type="GO" id="GO:0005737">
    <property type="term" value="C:cytoplasm"/>
    <property type="evidence" value="ECO:0007669"/>
    <property type="project" value="TreeGrafter"/>
</dbReference>
<dbReference type="Pfam" id="PF13489">
    <property type="entry name" value="Methyltransf_23"/>
    <property type="match status" value="1"/>
</dbReference>
<dbReference type="GO" id="GO:0005634">
    <property type="term" value="C:nucleus"/>
    <property type="evidence" value="ECO:0007669"/>
    <property type="project" value="TreeGrafter"/>
</dbReference>